<accession>A0A1Z4C155</accession>
<feature type="domain" description="Helix-hairpin-helix DNA-binding motif class 1" evidence="2">
    <location>
        <begin position="63"/>
        <end position="82"/>
    </location>
</feature>
<feature type="domain" description="Helix-hairpin-helix DNA-binding motif class 1" evidence="2">
    <location>
        <begin position="33"/>
        <end position="52"/>
    </location>
</feature>
<dbReference type="PANTHER" id="PTHR21180">
    <property type="entry name" value="ENDONUCLEASE/EXONUCLEASE/PHOSPHATASE FAMILY DOMAIN-CONTAINING PROTEIN 1"/>
    <property type="match status" value="1"/>
</dbReference>
<dbReference type="InterPro" id="IPR004509">
    <property type="entry name" value="Competence_ComEA_HhH"/>
</dbReference>
<keyword evidence="1" id="KW-0732">Signal</keyword>
<organism evidence="3 4">
    <name type="scientific">Methylovulum psychrotolerans</name>
    <dbReference type="NCBI Taxonomy" id="1704499"/>
    <lineage>
        <taxon>Bacteria</taxon>
        <taxon>Pseudomonadati</taxon>
        <taxon>Pseudomonadota</taxon>
        <taxon>Gammaproteobacteria</taxon>
        <taxon>Methylococcales</taxon>
        <taxon>Methylococcaceae</taxon>
        <taxon>Methylovulum</taxon>
    </lineage>
</organism>
<dbReference type="OrthoDB" id="7510573at2"/>
<dbReference type="AlphaFoldDB" id="A0A1Z4C155"/>
<dbReference type="KEGG" id="mpsy:CEK71_14980"/>
<sequence length="103" mass="10674">MKKLTLLFWLGCLALAPAAFAAPVNINTADAQTIADSLKGIGLKKAEAIVKYRTEKGPFKAVEELTNVNGIGEKTIEKNKADIQLSGTPAAPAAAAPAGKKAQ</sequence>
<name>A0A1Z4C155_9GAMM</name>
<reference evidence="3 4" key="1">
    <citation type="submission" date="2017-06" db="EMBL/GenBank/DDBJ databases">
        <title>Genome Sequencing of the methanotroph Methylovulum psychrotolerants str. HV10-M2 isolated from a high-altitude environment.</title>
        <authorList>
            <person name="Mateos-Rivera A."/>
        </authorList>
    </citation>
    <scope>NUCLEOTIDE SEQUENCE [LARGE SCALE GENOMIC DNA]</scope>
    <source>
        <strain evidence="3 4">HV10_M2</strain>
    </source>
</reference>
<dbReference type="InterPro" id="IPR010994">
    <property type="entry name" value="RuvA_2-like"/>
</dbReference>
<feature type="signal peptide" evidence="1">
    <location>
        <begin position="1"/>
        <end position="21"/>
    </location>
</feature>
<gene>
    <name evidence="3" type="ORF">CEK71_14980</name>
</gene>
<dbReference type="GO" id="GO:0015627">
    <property type="term" value="C:type II protein secretion system complex"/>
    <property type="evidence" value="ECO:0007669"/>
    <property type="project" value="TreeGrafter"/>
</dbReference>
<evidence type="ECO:0000313" key="3">
    <source>
        <dbReference type="EMBL" id="ASF47268.1"/>
    </source>
</evidence>
<dbReference type="EMBL" id="CP022129">
    <property type="protein sequence ID" value="ASF47268.1"/>
    <property type="molecule type" value="Genomic_DNA"/>
</dbReference>
<dbReference type="GO" id="GO:0003677">
    <property type="term" value="F:DNA binding"/>
    <property type="evidence" value="ECO:0007669"/>
    <property type="project" value="InterPro"/>
</dbReference>
<evidence type="ECO:0000256" key="1">
    <source>
        <dbReference type="SAM" id="SignalP"/>
    </source>
</evidence>
<evidence type="ECO:0000259" key="2">
    <source>
        <dbReference type="SMART" id="SM00278"/>
    </source>
</evidence>
<dbReference type="Gene3D" id="1.10.150.280">
    <property type="entry name" value="AF1531-like domain"/>
    <property type="match status" value="1"/>
</dbReference>
<dbReference type="SUPFAM" id="SSF47781">
    <property type="entry name" value="RuvA domain 2-like"/>
    <property type="match status" value="1"/>
</dbReference>
<dbReference type="GO" id="GO:0006281">
    <property type="term" value="P:DNA repair"/>
    <property type="evidence" value="ECO:0007669"/>
    <property type="project" value="InterPro"/>
</dbReference>
<protein>
    <submittedName>
        <fullName evidence="3">Competence protein ComEA</fullName>
    </submittedName>
</protein>
<feature type="chain" id="PRO_5012689942" evidence="1">
    <location>
        <begin position="22"/>
        <end position="103"/>
    </location>
</feature>
<dbReference type="InterPro" id="IPR051675">
    <property type="entry name" value="Endo/Exo/Phosphatase_dom_1"/>
</dbReference>
<dbReference type="NCBIfam" id="TIGR00426">
    <property type="entry name" value="competence protein ComEA helix-hairpin-helix repeat region"/>
    <property type="match status" value="1"/>
</dbReference>
<dbReference type="InterPro" id="IPR003583">
    <property type="entry name" value="Hlx-hairpin-Hlx_DNA-bd_motif"/>
</dbReference>
<dbReference type="GO" id="GO:0015628">
    <property type="term" value="P:protein secretion by the type II secretion system"/>
    <property type="evidence" value="ECO:0007669"/>
    <property type="project" value="TreeGrafter"/>
</dbReference>
<dbReference type="Pfam" id="PF12836">
    <property type="entry name" value="HHH_3"/>
    <property type="match status" value="1"/>
</dbReference>
<dbReference type="SMART" id="SM00278">
    <property type="entry name" value="HhH1"/>
    <property type="match status" value="2"/>
</dbReference>
<proteinExistence type="predicted"/>
<keyword evidence="4" id="KW-1185">Reference proteome</keyword>
<dbReference type="Proteomes" id="UP000197019">
    <property type="component" value="Chromosome"/>
</dbReference>
<dbReference type="RefSeq" id="WP_088620140.1">
    <property type="nucleotide sequence ID" value="NZ_CP022129.1"/>
</dbReference>
<evidence type="ECO:0000313" key="4">
    <source>
        <dbReference type="Proteomes" id="UP000197019"/>
    </source>
</evidence>
<dbReference type="PANTHER" id="PTHR21180:SF32">
    <property type="entry name" value="ENDONUCLEASE_EXONUCLEASE_PHOSPHATASE FAMILY DOMAIN-CONTAINING PROTEIN 1"/>
    <property type="match status" value="1"/>
</dbReference>